<dbReference type="EMBL" id="VXLC01000001">
    <property type="protein sequence ID" value="KAA8890272.1"/>
    <property type="molecule type" value="Genomic_DNA"/>
</dbReference>
<dbReference type="RefSeq" id="WP_150400186.1">
    <property type="nucleotide sequence ID" value="NZ_VXLC01000001.1"/>
</dbReference>
<protein>
    <submittedName>
        <fullName evidence="2">Uncharacterized protein</fullName>
    </submittedName>
</protein>
<feature type="region of interest" description="Disordered" evidence="1">
    <location>
        <begin position="68"/>
        <end position="87"/>
    </location>
</feature>
<dbReference type="OrthoDB" id="3194899at2"/>
<name>A0A5N0EM31_9NOCA</name>
<keyword evidence="3" id="KW-1185">Reference proteome</keyword>
<reference evidence="2 3" key="1">
    <citation type="submission" date="2019-09" db="EMBL/GenBank/DDBJ databases">
        <authorList>
            <person name="Wang X."/>
        </authorList>
    </citation>
    <scope>NUCLEOTIDE SEQUENCE [LARGE SCALE GENOMIC DNA]</scope>
    <source>
        <strain evidence="2 3">CICC 11023</strain>
    </source>
</reference>
<dbReference type="InterPro" id="IPR035286">
    <property type="entry name" value="DUF5361"/>
</dbReference>
<evidence type="ECO:0000313" key="3">
    <source>
        <dbReference type="Proteomes" id="UP000323876"/>
    </source>
</evidence>
<evidence type="ECO:0000256" key="1">
    <source>
        <dbReference type="SAM" id="MobiDB-lite"/>
    </source>
</evidence>
<accession>A0A5N0EM31</accession>
<comment type="caution">
    <text evidence="2">The sequence shown here is derived from an EMBL/GenBank/DDBJ whole genome shotgun (WGS) entry which is preliminary data.</text>
</comment>
<sequence>MRLRQLGTEVLGWRELKAIIRWLPAESALFRAMNPDSYRWQLDQFLLADITDSLRWLVWAKTDDARNGRNRPELVPRPGVKSSRERIGTATGIGEMNEFLNWEE</sequence>
<proteinExistence type="predicted"/>
<dbReference type="Pfam" id="PF17318">
    <property type="entry name" value="DUF5361"/>
    <property type="match status" value="1"/>
</dbReference>
<evidence type="ECO:0000313" key="2">
    <source>
        <dbReference type="EMBL" id="KAA8890272.1"/>
    </source>
</evidence>
<dbReference type="Proteomes" id="UP000323876">
    <property type="component" value="Unassembled WGS sequence"/>
</dbReference>
<dbReference type="AlphaFoldDB" id="A0A5N0EM31"/>
<organism evidence="2 3">
    <name type="scientific">Nocardia colli</name>
    <dbReference type="NCBI Taxonomy" id="2545717"/>
    <lineage>
        <taxon>Bacteria</taxon>
        <taxon>Bacillati</taxon>
        <taxon>Actinomycetota</taxon>
        <taxon>Actinomycetes</taxon>
        <taxon>Mycobacteriales</taxon>
        <taxon>Nocardiaceae</taxon>
        <taxon>Nocardia</taxon>
    </lineage>
</organism>
<gene>
    <name evidence="2" type="ORF">F3087_02905</name>
</gene>